<evidence type="ECO:0000313" key="3">
    <source>
        <dbReference type="Proteomes" id="UP000887013"/>
    </source>
</evidence>
<evidence type="ECO:0000313" key="2">
    <source>
        <dbReference type="EMBL" id="GFT27292.1"/>
    </source>
</evidence>
<reference evidence="2" key="1">
    <citation type="submission" date="2020-08" db="EMBL/GenBank/DDBJ databases">
        <title>Multicomponent nature underlies the extraordinary mechanical properties of spider dragline silk.</title>
        <authorList>
            <person name="Kono N."/>
            <person name="Nakamura H."/>
            <person name="Mori M."/>
            <person name="Yoshida Y."/>
            <person name="Ohtoshi R."/>
            <person name="Malay A.D."/>
            <person name="Moran D.A.P."/>
            <person name="Tomita M."/>
            <person name="Numata K."/>
            <person name="Arakawa K."/>
        </authorList>
    </citation>
    <scope>NUCLEOTIDE SEQUENCE</scope>
</reference>
<dbReference type="Proteomes" id="UP000887013">
    <property type="component" value="Unassembled WGS sequence"/>
</dbReference>
<protein>
    <submittedName>
        <fullName evidence="2">Uncharacterized protein</fullName>
    </submittedName>
</protein>
<dbReference type="EMBL" id="BMAW01060662">
    <property type="protein sequence ID" value="GFT27292.1"/>
    <property type="molecule type" value="Genomic_DNA"/>
</dbReference>
<dbReference type="AlphaFoldDB" id="A0A8X6TL96"/>
<comment type="caution">
    <text evidence="2">The sequence shown here is derived from an EMBL/GenBank/DDBJ whole genome shotgun (WGS) entry which is preliminary data.</text>
</comment>
<accession>A0A8X6TL96</accession>
<keyword evidence="3" id="KW-1185">Reference proteome</keyword>
<name>A0A8X6TL96_NEPPI</name>
<organism evidence="2 3">
    <name type="scientific">Nephila pilipes</name>
    <name type="common">Giant wood spider</name>
    <name type="synonym">Nephila maculata</name>
    <dbReference type="NCBI Taxonomy" id="299642"/>
    <lineage>
        <taxon>Eukaryota</taxon>
        <taxon>Metazoa</taxon>
        <taxon>Ecdysozoa</taxon>
        <taxon>Arthropoda</taxon>
        <taxon>Chelicerata</taxon>
        <taxon>Arachnida</taxon>
        <taxon>Araneae</taxon>
        <taxon>Araneomorphae</taxon>
        <taxon>Entelegynae</taxon>
        <taxon>Araneoidea</taxon>
        <taxon>Nephilidae</taxon>
        <taxon>Nephila</taxon>
    </lineage>
</organism>
<proteinExistence type="predicted"/>
<sequence length="119" mass="13042">MWQERTATMRWKAVRQRGGVALRLLRVLSARCAAFFKVRIAAMPAQAARIAAAVAGAGAGGGRQAAAAKQRTRFYAAMQRPGWRWQSGSDISNKVLEPSRSQYLSKSSSILDGSRQSFR</sequence>
<feature type="region of interest" description="Disordered" evidence="1">
    <location>
        <begin position="100"/>
        <end position="119"/>
    </location>
</feature>
<evidence type="ECO:0000256" key="1">
    <source>
        <dbReference type="SAM" id="MobiDB-lite"/>
    </source>
</evidence>
<gene>
    <name evidence="2" type="ORF">NPIL_311891</name>
</gene>